<sequence length="105" mass="11826">MRSPRCQFWCGSAARNGCLHARHAALWITKPARFTAQGDSMPLYIQDPVRHVLVKRTFQGIRRLQGVKQRQVAALVKAPMATPNCSTYGRSNCSRQDGRIMTIRA</sequence>
<organism evidence="1 2">
    <name type="scientific">Variovorax paradoxus B4</name>
    <dbReference type="NCBI Taxonomy" id="1246301"/>
    <lineage>
        <taxon>Bacteria</taxon>
        <taxon>Pseudomonadati</taxon>
        <taxon>Pseudomonadota</taxon>
        <taxon>Betaproteobacteria</taxon>
        <taxon>Burkholderiales</taxon>
        <taxon>Comamonadaceae</taxon>
        <taxon>Variovorax</taxon>
    </lineage>
</organism>
<dbReference type="HOGENOM" id="CLU_2235423_0_0_4"/>
<protein>
    <submittedName>
        <fullName evidence="1">Uncharacterized protein</fullName>
    </submittedName>
</protein>
<accession>T1XGW8</accession>
<name>T1XGW8_VARPD</name>
<dbReference type="Proteomes" id="UP000016223">
    <property type="component" value="Chromosome 1"/>
</dbReference>
<proteinExistence type="predicted"/>
<evidence type="ECO:0000313" key="1">
    <source>
        <dbReference type="EMBL" id="AGU51813.1"/>
    </source>
</evidence>
<reference evidence="1 2" key="1">
    <citation type="submission" date="2012-10" db="EMBL/GenBank/DDBJ databases">
        <title>Genome sequence of Variovorax paradoxus B4.</title>
        <authorList>
            <person name="Schuldes J."/>
            <person name="Brandt U."/>
            <person name="Hiessl S."/>
            <person name="Wuebbeler J.H."/>
            <person name="Thuermer A."/>
            <person name="Steinbuechel A."/>
            <person name="Daniel R."/>
        </authorList>
    </citation>
    <scope>NUCLEOTIDE SEQUENCE [LARGE SCALE GENOMIC DNA]</scope>
    <source>
        <strain evidence="1 2">B4</strain>
    </source>
</reference>
<dbReference type="AlphaFoldDB" id="T1XGW8"/>
<evidence type="ECO:0000313" key="2">
    <source>
        <dbReference type="Proteomes" id="UP000016223"/>
    </source>
</evidence>
<gene>
    <name evidence="1" type="ORF">VAPA_1c47470</name>
</gene>
<dbReference type="KEGG" id="vpd:VAPA_1c47470"/>
<dbReference type="EMBL" id="CP003911">
    <property type="protein sequence ID" value="AGU51813.1"/>
    <property type="molecule type" value="Genomic_DNA"/>
</dbReference>